<evidence type="ECO:0000313" key="2">
    <source>
        <dbReference type="Proteomes" id="UP001337723"/>
    </source>
</evidence>
<dbReference type="GO" id="GO:0046653">
    <property type="term" value="P:tetrahydrofolate metabolic process"/>
    <property type="evidence" value="ECO:0007669"/>
    <property type="project" value="InterPro"/>
</dbReference>
<organism evidence="1 2">
    <name type="scientific">Roseicyclus marinus</name>
    <dbReference type="NCBI Taxonomy" id="2161673"/>
    <lineage>
        <taxon>Bacteria</taxon>
        <taxon>Pseudomonadati</taxon>
        <taxon>Pseudomonadota</taxon>
        <taxon>Alphaproteobacteria</taxon>
        <taxon>Rhodobacterales</taxon>
        <taxon>Roseobacteraceae</taxon>
        <taxon>Roseicyclus</taxon>
    </lineage>
</organism>
<accession>A0AA48HDS9</accession>
<dbReference type="InterPro" id="IPR006279">
    <property type="entry name" value="SoxD"/>
</dbReference>
<proteinExistence type="predicted"/>
<name>A0AA48HDS9_9RHOB</name>
<dbReference type="AlphaFoldDB" id="A0AA48HDS9"/>
<dbReference type="InterPro" id="IPR038561">
    <property type="entry name" value="SoxD_sf"/>
</dbReference>
<keyword evidence="2" id="KW-1185">Reference proteome</keyword>
<sequence>MMLIPCPFCGPRTESEFTYGGPVRPPRPDPARTTDAEWVAWLTEVPNPLGPVEERWCHLRGCGSWLTLWRDTRTHAIVGGPQDAG</sequence>
<dbReference type="Pfam" id="PF04267">
    <property type="entry name" value="SoxD"/>
    <property type="match status" value="1"/>
</dbReference>
<dbReference type="EMBL" id="AP027266">
    <property type="protein sequence ID" value="BDW86438.1"/>
    <property type="molecule type" value="Genomic_DNA"/>
</dbReference>
<dbReference type="Proteomes" id="UP001337723">
    <property type="component" value="Chromosome"/>
</dbReference>
<protein>
    <submittedName>
        <fullName evidence="1">Sarcosine oxidase subunit delta</fullName>
    </submittedName>
</protein>
<dbReference type="Gene3D" id="3.30.2270.10">
    <property type="entry name" value="Folate-binding superfamily"/>
    <property type="match status" value="1"/>
</dbReference>
<gene>
    <name evidence="1" type="primary">soxD_2</name>
    <name evidence="1" type="ORF">MACH21_26150</name>
</gene>
<reference evidence="1 2" key="1">
    <citation type="submission" date="2023-01" db="EMBL/GenBank/DDBJ databases">
        <title>Complete genome sequence of Roseicyclus marinus strain Dej080120_10.</title>
        <authorList>
            <person name="Ueki S."/>
            <person name="Maruyama F."/>
        </authorList>
    </citation>
    <scope>NUCLEOTIDE SEQUENCE [LARGE SCALE GENOMIC DNA]</scope>
    <source>
        <strain evidence="1 2">Dej080120_10</strain>
    </source>
</reference>
<evidence type="ECO:0000313" key="1">
    <source>
        <dbReference type="EMBL" id="BDW86438.1"/>
    </source>
</evidence>
<dbReference type="KEGG" id="rmai:MACH21_26150"/>
<dbReference type="GO" id="GO:0008115">
    <property type="term" value="F:sarcosine oxidase activity"/>
    <property type="evidence" value="ECO:0007669"/>
    <property type="project" value="InterPro"/>
</dbReference>
<dbReference type="RefSeq" id="WP_338272377.1">
    <property type="nucleotide sequence ID" value="NZ_AP027266.1"/>
</dbReference>